<name>A0ABV6W0E6_9ACTN</name>
<dbReference type="EMBL" id="JBHFAB010000017">
    <property type="protein sequence ID" value="MFC1419316.1"/>
    <property type="molecule type" value="Genomic_DNA"/>
</dbReference>
<dbReference type="InterPro" id="IPR014721">
    <property type="entry name" value="Ribsml_uS5_D2-typ_fold_subgr"/>
</dbReference>
<sequence>MRGVPFSLSASRLSRRAVVLTVCTVVVLALLGVAGFAPLPFTIMYPGITANTLGSYPDTPVQPGQSDGKPVPVITVTGHPVRQTVGQLRMTTISATSPQDSVSLLDALRAWPAKDEAVVPHSAVYPAGQNVQQVQQTNQQEMTDSQSAASAAALGFLHLDPAQVKVTISLADVGGPSAGLMFTLGIIDELAGNGSGKAGAAGDLTNGAIIAGTGEIDSSGLVSEVGGVALKTKAAAASRATVFLLPRAECGDGKAGLPAGLRLVPVENLTQAVQALNALQSGTGTVPSC</sequence>
<dbReference type="Proteomes" id="UP001592531">
    <property type="component" value="Unassembled WGS sequence"/>
</dbReference>
<evidence type="ECO:0008006" key="3">
    <source>
        <dbReference type="Google" id="ProtNLM"/>
    </source>
</evidence>
<reference evidence="1 2" key="1">
    <citation type="submission" date="2024-09" db="EMBL/GenBank/DDBJ databases">
        <authorList>
            <person name="Lee S.D."/>
        </authorList>
    </citation>
    <scope>NUCLEOTIDE SEQUENCE [LARGE SCALE GENOMIC DNA]</scope>
    <source>
        <strain evidence="1 2">N8-3</strain>
    </source>
</reference>
<dbReference type="SUPFAM" id="SSF54211">
    <property type="entry name" value="Ribosomal protein S5 domain 2-like"/>
    <property type="match status" value="1"/>
</dbReference>
<protein>
    <recommendedName>
        <fullName evidence="3">Lon proteolytic domain-containing protein</fullName>
    </recommendedName>
</protein>
<keyword evidence="2" id="KW-1185">Reference proteome</keyword>
<organism evidence="1 2">
    <name type="scientific">Streptacidiphilus cavernicola</name>
    <dbReference type="NCBI Taxonomy" id="3342716"/>
    <lineage>
        <taxon>Bacteria</taxon>
        <taxon>Bacillati</taxon>
        <taxon>Actinomycetota</taxon>
        <taxon>Actinomycetes</taxon>
        <taxon>Kitasatosporales</taxon>
        <taxon>Streptomycetaceae</taxon>
        <taxon>Streptacidiphilus</taxon>
    </lineage>
</organism>
<dbReference type="Gene3D" id="3.30.230.10">
    <property type="match status" value="1"/>
</dbReference>
<evidence type="ECO:0000313" key="2">
    <source>
        <dbReference type="Proteomes" id="UP001592531"/>
    </source>
</evidence>
<dbReference type="RefSeq" id="WP_380538499.1">
    <property type="nucleotide sequence ID" value="NZ_JBHFAB010000017.1"/>
</dbReference>
<evidence type="ECO:0000313" key="1">
    <source>
        <dbReference type="EMBL" id="MFC1419316.1"/>
    </source>
</evidence>
<accession>A0ABV6W0E6</accession>
<gene>
    <name evidence="1" type="ORF">ACEZDE_22160</name>
</gene>
<comment type="caution">
    <text evidence="1">The sequence shown here is derived from an EMBL/GenBank/DDBJ whole genome shotgun (WGS) entry which is preliminary data.</text>
</comment>
<proteinExistence type="predicted"/>
<dbReference type="InterPro" id="IPR020568">
    <property type="entry name" value="Ribosomal_Su5_D2-typ_SF"/>
</dbReference>